<keyword evidence="2" id="KW-1133">Transmembrane helix</keyword>
<reference evidence="4 5" key="1">
    <citation type="submission" date="2016-07" db="EMBL/GenBank/DDBJ databases">
        <title>Pervasive Adenine N6-methylation of Active Genes in Fungi.</title>
        <authorList>
            <consortium name="DOE Joint Genome Institute"/>
            <person name="Mondo S.J."/>
            <person name="Dannebaum R.O."/>
            <person name="Kuo R.C."/>
            <person name="Labutti K."/>
            <person name="Haridas S."/>
            <person name="Kuo A."/>
            <person name="Salamov A."/>
            <person name="Ahrendt S.R."/>
            <person name="Lipzen A."/>
            <person name="Sullivan W."/>
            <person name="Andreopoulos W.B."/>
            <person name="Clum A."/>
            <person name="Lindquist E."/>
            <person name="Daum C."/>
            <person name="Ramamoorthy G.K."/>
            <person name="Gryganskyi A."/>
            <person name="Culley D."/>
            <person name="Magnuson J.K."/>
            <person name="James T.Y."/>
            <person name="O'Malley M.A."/>
            <person name="Stajich J.E."/>
            <person name="Spatafora J.W."/>
            <person name="Visel A."/>
            <person name="Grigoriev I.V."/>
        </authorList>
    </citation>
    <scope>NUCLEOTIDE SEQUENCE [LARGE SCALE GENOMIC DNA]</scope>
    <source>
        <strain evidence="4 5">CBS 115471</strain>
    </source>
</reference>
<feature type="compositionally biased region" description="Polar residues" evidence="1">
    <location>
        <begin position="232"/>
        <end position="244"/>
    </location>
</feature>
<proteinExistence type="predicted"/>
<keyword evidence="5" id="KW-1185">Reference proteome</keyword>
<organism evidence="4 5">
    <name type="scientific">Clohesyomyces aquaticus</name>
    <dbReference type="NCBI Taxonomy" id="1231657"/>
    <lineage>
        <taxon>Eukaryota</taxon>
        <taxon>Fungi</taxon>
        <taxon>Dikarya</taxon>
        <taxon>Ascomycota</taxon>
        <taxon>Pezizomycotina</taxon>
        <taxon>Dothideomycetes</taxon>
        <taxon>Pleosporomycetidae</taxon>
        <taxon>Pleosporales</taxon>
        <taxon>Lindgomycetaceae</taxon>
        <taxon>Clohesyomyces</taxon>
    </lineage>
</organism>
<protein>
    <submittedName>
        <fullName evidence="4">Uncharacterized protein</fullName>
    </submittedName>
</protein>
<feature type="chain" id="PRO_5012260021" evidence="3">
    <location>
        <begin position="18"/>
        <end position="329"/>
    </location>
</feature>
<sequence length="329" mass="35540">MFIFIIYTPLLISPSLASSEENVTFYWSFESGESPVSYANDGVKIGYFPYTYECGNNSCSDCREGAKPCQNDRGEHVCYEPDENETCCNDFYGHACGDGFYCAYDGTEAWCCAETFSIKECGDSFKKELHSAKQAETATVVVTSYIMFLPSGTASGAFKPEAARTTRTSLPSFTPSATSQNILPTNSSKLTPGAKAGISIGAIFGAGAIAATVAFLLIRRRRKTKYSAVGQLSENNTGWGSNHTKPAPTPAVYEPNRDDTHNPNSQQQQPPISPQPSVSVLSYTNSSIIQGNSLATPQGATTAFLSTPPKPQVSHHIVSDHDLPEFVRK</sequence>
<feature type="compositionally biased region" description="Low complexity" evidence="1">
    <location>
        <begin position="262"/>
        <end position="279"/>
    </location>
</feature>
<dbReference type="AlphaFoldDB" id="A0A1Y1YQD3"/>
<evidence type="ECO:0000256" key="2">
    <source>
        <dbReference type="SAM" id="Phobius"/>
    </source>
</evidence>
<feature type="region of interest" description="Disordered" evidence="1">
    <location>
        <begin position="307"/>
        <end position="329"/>
    </location>
</feature>
<feature type="region of interest" description="Disordered" evidence="1">
    <location>
        <begin position="232"/>
        <end position="279"/>
    </location>
</feature>
<dbReference type="OrthoDB" id="3800140at2759"/>
<keyword evidence="3" id="KW-0732">Signal</keyword>
<gene>
    <name evidence="4" type="ORF">BCR34DRAFT_115505</name>
</gene>
<dbReference type="EMBL" id="MCFA01000186">
    <property type="protein sequence ID" value="ORY00238.1"/>
    <property type="molecule type" value="Genomic_DNA"/>
</dbReference>
<evidence type="ECO:0000256" key="1">
    <source>
        <dbReference type="SAM" id="MobiDB-lite"/>
    </source>
</evidence>
<feature type="compositionally biased region" description="Basic and acidic residues" evidence="1">
    <location>
        <begin position="317"/>
        <end position="329"/>
    </location>
</feature>
<feature type="transmembrane region" description="Helical" evidence="2">
    <location>
        <begin position="196"/>
        <end position="218"/>
    </location>
</feature>
<evidence type="ECO:0000256" key="3">
    <source>
        <dbReference type="SAM" id="SignalP"/>
    </source>
</evidence>
<keyword evidence="2" id="KW-0812">Transmembrane</keyword>
<evidence type="ECO:0000313" key="5">
    <source>
        <dbReference type="Proteomes" id="UP000193144"/>
    </source>
</evidence>
<keyword evidence="2" id="KW-0472">Membrane</keyword>
<dbReference type="Proteomes" id="UP000193144">
    <property type="component" value="Unassembled WGS sequence"/>
</dbReference>
<name>A0A1Y1YQD3_9PLEO</name>
<evidence type="ECO:0000313" key="4">
    <source>
        <dbReference type="EMBL" id="ORY00238.1"/>
    </source>
</evidence>
<feature type="signal peptide" evidence="3">
    <location>
        <begin position="1"/>
        <end position="17"/>
    </location>
</feature>
<comment type="caution">
    <text evidence="4">The sequence shown here is derived from an EMBL/GenBank/DDBJ whole genome shotgun (WGS) entry which is preliminary data.</text>
</comment>
<accession>A0A1Y1YQD3</accession>